<sequence length="138" mass="14969">MNRKTLFAAMAMLAMPAAAAAPADGVTGRWMTPGDQAIIAIKPCGNRLCGVIERVLKAPPGAPKVDANNPDPALRKRPLVGTAILSDFTRDDAQWRGTIYDPRSGKSYRSTMRVRGALLEVKGCIAVFCRTQEWRRAS</sequence>
<name>A0A4U1L0D4_9SPHN</name>
<evidence type="ECO:0000313" key="4">
    <source>
        <dbReference type="Proteomes" id="UP000309138"/>
    </source>
</evidence>
<dbReference type="AlphaFoldDB" id="A0A4U1L0D4"/>
<reference evidence="3 4" key="1">
    <citation type="submission" date="2019-04" db="EMBL/GenBank/DDBJ databases">
        <authorList>
            <person name="Yang Y."/>
            <person name="Wei D."/>
        </authorList>
    </citation>
    <scope>NUCLEOTIDE SEQUENCE [LARGE SCALE GENOMIC DNA]</scope>
    <source>
        <strain evidence="3 4">L-1-4w-11</strain>
    </source>
</reference>
<keyword evidence="1" id="KW-0732">Signal</keyword>
<dbReference type="PANTHER" id="PTHR36919:SF2">
    <property type="entry name" value="BLL6627 PROTEIN"/>
    <property type="match status" value="1"/>
</dbReference>
<dbReference type="Gene3D" id="2.40.128.520">
    <property type="match status" value="1"/>
</dbReference>
<feature type="signal peptide" evidence="1">
    <location>
        <begin position="1"/>
        <end position="20"/>
    </location>
</feature>
<evidence type="ECO:0000259" key="2">
    <source>
        <dbReference type="Pfam" id="PF09917"/>
    </source>
</evidence>
<dbReference type="Pfam" id="PF09917">
    <property type="entry name" value="DUF2147"/>
    <property type="match status" value="1"/>
</dbReference>
<evidence type="ECO:0000256" key="1">
    <source>
        <dbReference type="SAM" id="SignalP"/>
    </source>
</evidence>
<dbReference type="Proteomes" id="UP000309138">
    <property type="component" value="Unassembled WGS sequence"/>
</dbReference>
<organism evidence="3 4">
    <name type="scientific">Sphingomonas baiyangensis</name>
    <dbReference type="NCBI Taxonomy" id="2572576"/>
    <lineage>
        <taxon>Bacteria</taxon>
        <taxon>Pseudomonadati</taxon>
        <taxon>Pseudomonadota</taxon>
        <taxon>Alphaproteobacteria</taxon>
        <taxon>Sphingomonadales</taxon>
        <taxon>Sphingomonadaceae</taxon>
        <taxon>Sphingomonas</taxon>
    </lineage>
</organism>
<dbReference type="PANTHER" id="PTHR36919">
    <property type="entry name" value="BLR1215 PROTEIN"/>
    <property type="match status" value="1"/>
</dbReference>
<protein>
    <submittedName>
        <fullName evidence="3">DUF2147 domain-containing protein</fullName>
    </submittedName>
</protein>
<feature type="domain" description="DUF2147" evidence="2">
    <location>
        <begin position="28"/>
        <end position="136"/>
    </location>
</feature>
<comment type="caution">
    <text evidence="3">The sequence shown here is derived from an EMBL/GenBank/DDBJ whole genome shotgun (WGS) entry which is preliminary data.</text>
</comment>
<evidence type="ECO:0000313" key="3">
    <source>
        <dbReference type="EMBL" id="TKD50024.1"/>
    </source>
</evidence>
<dbReference type="OrthoDB" id="9811671at2"/>
<gene>
    <name evidence="3" type="ORF">FBR43_04080</name>
</gene>
<keyword evidence="4" id="KW-1185">Reference proteome</keyword>
<accession>A0A4U1L0D4</accession>
<dbReference type="InterPro" id="IPR019223">
    <property type="entry name" value="DUF2147"/>
</dbReference>
<dbReference type="EMBL" id="SWKR01000002">
    <property type="protein sequence ID" value="TKD50024.1"/>
    <property type="molecule type" value="Genomic_DNA"/>
</dbReference>
<feature type="chain" id="PRO_5020504737" evidence="1">
    <location>
        <begin position="21"/>
        <end position="138"/>
    </location>
</feature>
<proteinExistence type="predicted"/>
<dbReference type="RefSeq" id="WP_136941966.1">
    <property type="nucleotide sequence ID" value="NZ_SWKR01000002.1"/>
</dbReference>